<evidence type="ECO:0000256" key="1">
    <source>
        <dbReference type="ARBA" id="ARBA00022729"/>
    </source>
</evidence>
<gene>
    <name evidence="5" type="ORF">NDU88_001522</name>
</gene>
<dbReference type="InterPro" id="IPR042235">
    <property type="entry name" value="ZP-C_dom"/>
</dbReference>
<keyword evidence="1 3" id="KW-0732">Signal</keyword>
<comment type="caution">
    <text evidence="5">The sequence shown here is derived from an EMBL/GenBank/DDBJ whole genome shotgun (WGS) entry which is preliminary data.</text>
</comment>
<dbReference type="InterPro" id="IPR001507">
    <property type="entry name" value="ZP_dom"/>
</dbReference>
<accession>A0AAV7TII3</accession>
<evidence type="ECO:0000259" key="4">
    <source>
        <dbReference type="PROSITE" id="PS51034"/>
    </source>
</evidence>
<dbReference type="Proteomes" id="UP001066276">
    <property type="component" value="Chromosome 3_2"/>
</dbReference>
<dbReference type="PANTHER" id="PTHR14002:SF51">
    <property type="entry name" value="THYROID HORMONE DOWN-REGULATED PROTEIN (GENE 17)"/>
    <property type="match status" value="1"/>
</dbReference>
<keyword evidence="2" id="KW-1015">Disulfide bond</keyword>
<dbReference type="Gene3D" id="2.60.40.4100">
    <property type="entry name" value="Zona pellucida, ZP-C domain"/>
    <property type="match status" value="1"/>
</dbReference>
<dbReference type="SMART" id="SM00241">
    <property type="entry name" value="ZP"/>
    <property type="match status" value="1"/>
</dbReference>
<sequence length="305" mass="33575">MKTLLFLSVVCWFLQPAFQAPIGCSTCAADQYCNIDTGTCDCDLSKHEPLGGFSLLINCYADFMEAVLTTCQLEKDMYDPNTLHLTDRDCQGEISINGPQALVLLRTTSTNESCGNILSENGTHVTVSNTLTIATYVTGFSQTVNISCTYDSSWNTSEQTIFVPMLLTSISNQLKGFGSFSAQMSLYRDLVLQDPVKSSDLLYVGDKVFLSVEVPDLDENHFSMLVTSLFAAPVANLSSVPRYNLITEGCPNDLGVELVVHQNGRSKFASFEMSMFKFVNYDSFILFADLYLCESSCSRNCPSDA</sequence>
<feature type="domain" description="ZP" evidence="4">
    <location>
        <begin position="58"/>
        <end position="305"/>
    </location>
</feature>
<dbReference type="PANTHER" id="PTHR14002">
    <property type="entry name" value="ENDOGLIN/TGF-BETA RECEPTOR TYPE III"/>
    <property type="match status" value="1"/>
</dbReference>
<feature type="chain" id="PRO_5043328160" description="ZP domain-containing protein" evidence="3">
    <location>
        <begin position="20"/>
        <end position="305"/>
    </location>
</feature>
<name>A0AAV7TII3_PLEWA</name>
<dbReference type="Gene3D" id="2.60.40.3210">
    <property type="entry name" value="Zona pellucida, ZP-N domain"/>
    <property type="match status" value="1"/>
</dbReference>
<dbReference type="AlphaFoldDB" id="A0AAV7TII3"/>
<dbReference type="PROSITE" id="PS51034">
    <property type="entry name" value="ZP_2"/>
    <property type="match status" value="1"/>
</dbReference>
<evidence type="ECO:0000313" key="6">
    <source>
        <dbReference type="Proteomes" id="UP001066276"/>
    </source>
</evidence>
<feature type="signal peptide" evidence="3">
    <location>
        <begin position="1"/>
        <end position="19"/>
    </location>
</feature>
<protein>
    <recommendedName>
        <fullName evidence="4">ZP domain-containing protein</fullName>
    </recommendedName>
</protein>
<dbReference type="InterPro" id="IPR055355">
    <property type="entry name" value="ZP-C"/>
</dbReference>
<organism evidence="5 6">
    <name type="scientific">Pleurodeles waltl</name>
    <name type="common">Iberian ribbed newt</name>
    <dbReference type="NCBI Taxonomy" id="8319"/>
    <lineage>
        <taxon>Eukaryota</taxon>
        <taxon>Metazoa</taxon>
        <taxon>Chordata</taxon>
        <taxon>Craniata</taxon>
        <taxon>Vertebrata</taxon>
        <taxon>Euteleostomi</taxon>
        <taxon>Amphibia</taxon>
        <taxon>Batrachia</taxon>
        <taxon>Caudata</taxon>
        <taxon>Salamandroidea</taxon>
        <taxon>Salamandridae</taxon>
        <taxon>Pleurodelinae</taxon>
        <taxon>Pleurodeles</taxon>
    </lineage>
</organism>
<dbReference type="EMBL" id="JANPWB010000006">
    <property type="protein sequence ID" value="KAJ1176240.1"/>
    <property type="molecule type" value="Genomic_DNA"/>
</dbReference>
<keyword evidence="6" id="KW-1185">Reference proteome</keyword>
<dbReference type="Pfam" id="PF00100">
    <property type="entry name" value="Zona_pellucida"/>
    <property type="match status" value="1"/>
</dbReference>
<reference evidence="5" key="1">
    <citation type="journal article" date="2022" name="bioRxiv">
        <title>Sequencing and chromosome-scale assembly of the giantPleurodeles waltlgenome.</title>
        <authorList>
            <person name="Brown T."/>
            <person name="Elewa A."/>
            <person name="Iarovenko S."/>
            <person name="Subramanian E."/>
            <person name="Araus A.J."/>
            <person name="Petzold A."/>
            <person name="Susuki M."/>
            <person name="Suzuki K.-i.T."/>
            <person name="Hayashi T."/>
            <person name="Toyoda A."/>
            <person name="Oliveira C."/>
            <person name="Osipova E."/>
            <person name="Leigh N.D."/>
            <person name="Simon A."/>
            <person name="Yun M.H."/>
        </authorList>
    </citation>
    <scope>NUCLEOTIDE SEQUENCE</scope>
    <source>
        <strain evidence="5">20211129_DDA</strain>
        <tissue evidence="5">Liver</tissue>
    </source>
</reference>
<evidence type="ECO:0000313" key="5">
    <source>
        <dbReference type="EMBL" id="KAJ1176240.1"/>
    </source>
</evidence>
<evidence type="ECO:0000256" key="3">
    <source>
        <dbReference type="SAM" id="SignalP"/>
    </source>
</evidence>
<proteinExistence type="predicted"/>
<evidence type="ECO:0000256" key="2">
    <source>
        <dbReference type="ARBA" id="ARBA00023157"/>
    </source>
</evidence>